<evidence type="ECO:0000256" key="1">
    <source>
        <dbReference type="ARBA" id="ARBA00022737"/>
    </source>
</evidence>
<keyword evidence="5" id="KW-1185">Reference proteome</keyword>
<evidence type="ECO:0000256" key="2">
    <source>
        <dbReference type="ARBA" id="ARBA00022803"/>
    </source>
</evidence>
<feature type="repeat" description="TPR" evidence="3">
    <location>
        <begin position="559"/>
        <end position="592"/>
    </location>
</feature>
<dbReference type="GO" id="GO:0009279">
    <property type="term" value="C:cell outer membrane"/>
    <property type="evidence" value="ECO:0007669"/>
    <property type="project" value="TreeGrafter"/>
</dbReference>
<organism evidence="4 5">
    <name type="scientific">Fischerella major NIES-592</name>
    <dbReference type="NCBI Taxonomy" id="210994"/>
    <lineage>
        <taxon>Bacteria</taxon>
        <taxon>Bacillati</taxon>
        <taxon>Cyanobacteriota</taxon>
        <taxon>Cyanophyceae</taxon>
        <taxon>Nostocales</taxon>
        <taxon>Hapalosiphonaceae</taxon>
        <taxon>Fischerella</taxon>
    </lineage>
</organism>
<gene>
    <name evidence="4" type="ORF">NIES592_00460</name>
</gene>
<comment type="caution">
    <text evidence="4">The sequence shown here is derived from an EMBL/GenBank/DDBJ whole genome shotgun (WGS) entry which is preliminary data.</text>
</comment>
<sequence>MKFTRHLCAILVGGTITIMQPQVSVALTPTQVSDLAKDFTVLIGGDGVGSGVIFDRKGETYYVLTNRHVVVNDGRYEIQTPDGSKYPVYRSQELPGLDLAVLQFTSNKDYRIANIGNSDQIREGMTVYVVGWADALPGITKERSYQFTDGNVRSRLKEGKDGYTLVYNNEAIPGMSGGPVLDEQGRVVGINGRAATEVRKDGALVASLRLGIPINTFLTTRRNSQPIATGSQTATRQRSAEDYISLGGAKAERKDYQGAIADYNQALKLSPNNPDAYFRRSNAYFLIGNLQAATSDLNKVIQLSPKNGFAYAMRCAIRLTEKDIPGAIADGEEAVRLNPNLAFAYLARGSARAFLPDYQGAIADINKFIEQEPSFAHAYAVRGYSRAGLGDRKGANADFDQALKLDPNFFSIYQLRGVVRGFLWGDKPGALADLQKASDLIQKDGNQFLYQEVQNAIKFVENPASASQQVLIEPFNQAIARNPNDANAYFYRGGGYYLQGDKQSALADITKATQINPKFSVAWVAQGDIFRELGKYKEARDSYDRAIKANSQWGNVSPSVAYAYRGLTNLVLGNTQAANADINQALQLDPKNAVAYGFRGMSLQYQKDYRRAIAAYEKALSLDAKSSPAINNLGLVKYELGDVEGAIRQFQKAININNTSAETQLALAVALYNQGQQDRGLAMAQAALRLDKRWGDIKFIKQQLWGDRLIADTQKLLANPKIR</sequence>
<dbReference type="SUPFAM" id="SSF50494">
    <property type="entry name" value="Trypsin-like serine proteases"/>
    <property type="match status" value="1"/>
</dbReference>
<dbReference type="PANTHER" id="PTHR44858:SF1">
    <property type="entry name" value="UDP-N-ACETYLGLUCOSAMINE--PEPTIDE N-ACETYLGLUCOSAMINYLTRANSFERASE SPINDLY-RELATED"/>
    <property type="match status" value="1"/>
</dbReference>
<dbReference type="RefSeq" id="WP_073554620.1">
    <property type="nucleotide sequence ID" value="NZ_MRCA01000001.1"/>
</dbReference>
<dbReference type="Pfam" id="PF13432">
    <property type="entry name" value="TPR_16"/>
    <property type="match status" value="2"/>
</dbReference>
<evidence type="ECO:0000313" key="5">
    <source>
        <dbReference type="Proteomes" id="UP000186391"/>
    </source>
</evidence>
<feature type="repeat" description="TPR" evidence="3">
    <location>
        <begin position="240"/>
        <end position="273"/>
    </location>
</feature>
<dbReference type="GO" id="GO:0046813">
    <property type="term" value="P:receptor-mediated virion attachment to host cell"/>
    <property type="evidence" value="ECO:0007669"/>
    <property type="project" value="TreeGrafter"/>
</dbReference>
<keyword evidence="1" id="KW-0677">Repeat</keyword>
<feature type="repeat" description="TPR" evidence="3">
    <location>
        <begin position="627"/>
        <end position="660"/>
    </location>
</feature>
<dbReference type="Pfam" id="PF07719">
    <property type="entry name" value="TPR_2"/>
    <property type="match status" value="1"/>
</dbReference>
<dbReference type="Gene3D" id="1.25.40.10">
    <property type="entry name" value="Tetratricopeptide repeat domain"/>
    <property type="match status" value="4"/>
</dbReference>
<dbReference type="Pfam" id="PF13365">
    <property type="entry name" value="Trypsin_2"/>
    <property type="match status" value="1"/>
</dbReference>
<dbReference type="EMBL" id="MRCA01000001">
    <property type="protein sequence ID" value="OKH16185.1"/>
    <property type="molecule type" value="Genomic_DNA"/>
</dbReference>
<dbReference type="PROSITE" id="PS50005">
    <property type="entry name" value="TPR"/>
    <property type="match status" value="8"/>
</dbReference>
<feature type="repeat" description="TPR" evidence="3">
    <location>
        <begin position="274"/>
        <end position="307"/>
    </location>
</feature>
<dbReference type="InterPro" id="IPR019734">
    <property type="entry name" value="TPR_rpt"/>
</dbReference>
<dbReference type="PROSITE" id="PS50293">
    <property type="entry name" value="TPR_REGION"/>
    <property type="match status" value="1"/>
</dbReference>
<dbReference type="Proteomes" id="UP000186391">
    <property type="component" value="Unassembled WGS sequence"/>
</dbReference>
<dbReference type="Pfam" id="PF13181">
    <property type="entry name" value="TPR_8"/>
    <property type="match status" value="1"/>
</dbReference>
<dbReference type="AlphaFoldDB" id="A0A1U7H4I6"/>
<dbReference type="InterPro" id="IPR011990">
    <property type="entry name" value="TPR-like_helical_dom_sf"/>
</dbReference>
<feature type="repeat" description="TPR" evidence="3">
    <location>
        <begin position="593"/>
        <end position="626"/>
    </location>
</feature>
<dbReference type="Pfam" id="PF13414">
    <property type="entry name" value="TPR_11"/>
    <property type="match status" value="2"/>
</dbReference>
<dbReference type="InterPro" id="IPR043504">
    <property type="entry name" value="Peptidase_S1_PA_chymotrypsin"/>
</dbReference>
<dbReference type="InterPro" id="IPR050498">
    <property type="entry name" value="Ycf3"/>
</dbReference>
<evidence type="ECO:0000313" key="4">
    <source>
        <dbReference type="EMBL" id="OKH16185.1"/>
    </source>
</evidence>
<dbReference type="SMART" id="SM00028">
    <property type="entry name" value="TPR"/>
    <property type="match status" value="11"/>
</dbReference>
<keyword evidence="2 3" id="KW-0802">TPR repeat</keyword>
<feature type="repeat" description="TPR" evidence="3">
    <location>
        <begin position="486"/>
        <end position="519"/>
    </location>
</feature>
<dbReference type="PANTHER" id="PTHR44858">
    <property type="entry name" value="TETRATRICOPEPTIDE REPEAT PROTEIN 6"/>
    <property type="match status" value="1"/>
</dbReference>
<evidence type="ECO:0000256" key="3">
    <source>
        <dbReference type="PROSITE-ProRule" id="PRU00339"/>
    </source>
</evidence>
<name>A0A1U7H4I6_9CYAN</name>
<dbReference type="InterPro" id="IPR009003">
    <property type="entry name" value="Peptidase_S1_PA"/>
</dbReference>
<proteinExistence type="predicted"/>
<dbReference type="SUPFAM" id="SSF48439">
    <property type="entry name" value="Protein prenylyltransferase"/>
    <property type="match status" value="1"/>
</dbReference>
<feature type="repeat" description="TPR" evidence="3">
    <location>
        <begin position="376"/>
        <end position="409"/>
    </location>
</feature>
<accession>A0A1U7H4I6</accession>
<dbReference type="InterPro" id="IPR013105">
    <property type="entry name" value="TPR_2"/>
</dbReference>
<dbReference type="OrthoDB" id="9815040at2"/>
<protein>
    <submittedName>
        <fullName evidence="4">Uncharacterized protein</fullName>
    </submittedName>
</protein>
<dbReference type="SUPFAM" id="SSF48452">
    <property type="entry name" value="TPR-like"/>
    <property type="match status" value="1"/>
</dbReference>
<dbReference type="Gene3D" id="2.40.10.10">
    <property type="entry name" value="Trypsin-like serine proteases"/>
    <property type="match status" value="2"/>
</dbReference>
<reference evidence="4 5" key="1">
    <citation type="submission" date="2016-11" db="EMBL/GenBank/DDBJ databases">
        <title>Draft Genome Sequences of Nine Cyanobacterial Strains from Diverse Habitats.</title>
        <authorList>
            <person name="Zhu T."/>
            <person name="Hou S."/>
            <person name="Lu X."/>
            <person name="Hess W.R."/>
        </authorList>
    </citation>
    <scope>NUCLEOTIDE SEQUENCE [LARGE SCALE GENOMIC DNA]</scope>
    <source>
        <strain evidence="4 5">NIES-592</strain>
    </source>
</reference>
<feature type="repeat" description="TPR" evidence="3">
    <location>
        <begin position="520"/>
        <end position="553"/>
    </location>
</feature>